<evidence type="ECO:0000313" key="4">
    <source>
        <dbReference type="WBParaSite" id="TCONS_00009419.p1"/>
    </source>
</evidence>
<keyword evidence="2" id="KW-1185">Reference proteome</keyword>
<accession>A0A0K0ECW4</accession>
<evidence type="ECO:0000313" key="3">
    <source>
        <dbReference type="WBParaSite" id="SSTP_0000733000.1"/>
    </source>
</evidence>
<dbReference type="AlphaFoldDB" id="A0A0K0ECW4"/>
<organism evidence="3">
    <name type="scientific">Strongyloides stercoralis</name>
    <name type="common">Threadworm</name>
    <dbReference type="NCBI Taxonomy" id="6248"/>
    <lineage>
        <taxon>Eukaryota</taxon>
        <taxon>Metazoa</taxon>
        <taxon>Ecdysozoa</taxon>
        <taxon>Nematoda</taxon>
        <taxon>Chromadorea</taxon>
        <taxon>Rhabditida</taxon>
        <taxon>Tylenchina</taxon>
        <taxon>Panagrolaimomorpha</taxon>
        <taxon>Strongyloidoidea</taxon>
        <taxon>Strongyloididae</taxon>
        <taxon>Strongyloides</taxon>
    </lineage>
</organism>
<reference evidence="3" key="1">
    <citation type="submission" date="2015-08" db="UniProtKB">
        <authorList>
            <consortium name="WormBaseParasite"/>
        </authorList>
    </citation>
    <scope>IDENTIFICATION</scope>
</reference>
<dbReference type="Proteomes" id="UP000035681">
    <property type="component" value="Unplaced"/>
</dbReference>
<protein>
    <submittedName>
        <fullName evidence="4">Calcium uniporter protein</fullName>
    </submittedName>
    <submittedName>
        <fullName evidence="3">PrgI family protein</fullName>
    </submittedName>
</protein>
<evidence type="ECO:0000313" key="2">
    <source>
        <dbReference type="Proteomes" id="UP000035681"/>
    </source>
</evidence>
<dbReference type="WBParaSite" id="TCONS_00009419.p1">
    <property type="protein sequence ID" value="TCONS_00009419.p1"/>
    <property type="gene ID" value="XLOC_007230"/>
</dbReference>
<dbReference type="InterPro" id="IPR019319">
    <property type="entry name" value="Plg-R(KT)"/>
</dbReference>
<sequence>MNSLKKQLSDFFDHQFESEIALQELSLEREKALKLSRDRDMFHFGAMCSITTVLFLTFLAVKTKNKAFAAPCPFLVFGAGYYYEKLFNHGIKLKSGAKDILNNEPHFVKPVGGTLTLYEIDRRIKRAKEIKN</sequence>
<keyword evidence="1" id="KW-0812">Transmembrane</keyword>
<keyword evidence="1" id="KW-0472">Membrane</keyword>
<proteinExistence type="predicted"/>
<dbReference type="PANTHER" id="PTHR13411:SF6">
    <property type="entry name" value="PLASMINOGEN RECEPTOR (KT)"/>
    <property type="match status" value="1"/>
</dbReference>
<dbReference type="WBParaSite" id="SSTP_0000733000.1">
    <property type="protein sequence ID" value="SSTP_0000733000.1"/>
    <property type="gene ID" value="SSTP_0000733000"/>
</dbReference>
<feature type="transmembrane region" description="Helical" evidence="1">
    <location>
        <begin position="41"/>
        <end position="61"/>
    </location>
</feature>
<evidence type="ECO:0000256" key="1">
    <source>
        <dbReference type="SAM" id="Phobius"/>
    </source>
</evidence>
<dbReference type="Pfam" id="PF10166">
    <property type="entry name" value="DUF2368"/>
    <property type="match status" value="1"/>
</dbReference>
<name>A0A0K0ECW4_STRER</name>
<dbReference type="GO" id="GO:0005886">
    <property type="term" value="C:plasma membrane"/>
    <property type="evidence" value="ECO:0007669"/>
    <property type="project" value="InterPro"/>
</dbReference>
<dbReference type="STRING" id="6248.A0A0K0ECW4"/>
<dbReference type="PANTHER" id="PTHR13411">
    <property type="entry name" value="PLASMINOGEN RECEPTOR (KT)"/>
    <property type="match status" value="1"/>
</dbReference>
<keyword evidence="1" id="KW-1133">Transmembrane helix</keyword>